<keyword evidence="4" id="KW-1185">Reference proteome</keyword>
<evidence type="ECO:0000313" key="4">
    <source>
        <dbReference type="Proteomes" id="UP001320420"/>
    </source>
</evidence>
<dbReference type="Proteomes" id="UP001320420">
    <property type="component" value="Unassembled WGS sequence"/>
</dbReference>
<dbReference type="InterPro" id="IPR007577">
    <property type="entry name" value="GlycoTrfase_DXD_sugar-bd_CS"/>
</dbReference>
<reference evidence="3 4" key="1">
    <citation type="submission" date="2024-02" db="EMBL/GenBank/DDBJ databases">
        <title>De novo assembly and annotation of 12 fungi associated with fruit tree decline syndrome in Ontario, Canada.</title>
        <authorList>
            <person name="Sulman M."/>
            <person name="Ellouze W."/>
            <person name="Ilyukhin E."/>
        </authorList>
    </citation>
    <scope>NUCLEOTIDE SEQUENCE [LARGE SCALE GENOMIC DNA]</scope>
    <source>
        <strain evidence="3 4">M11/M66-122</strain>
    </source>
</reference>
<dbReference type="SUPFAM" id="SSF53448">
    <property type="entry name" value="Nucleotide-diphospho-sugar transferases"/>
    <property type="match status" value="1"/>
</dbReference>
<protein>
    <recommendedName>
        <fullName evidence="5">Initiation-specific alpha-1,6-mannosyltransferase</fullName>
    </recommendedName>
</protein>
<dbReference type="Pfam" id="PF04488">
    <property type="entry name" value="Gly_transf_sug"/>
    <property type="match status" value="1"/>
</dbReference>
<dbReference type="GO" id="GO:0000009">
    <property type="term" value="F:alpha-1,6-mannosyltransferase activity"/>
    <property type="evidence" value="ECO:0007669"/>
    <property type="project" value="InterPro"/>
</dbReference>
<name>A0AAN9UR05_9PEZI</name>
<dbReference type="InterPro" id="IPR039367">
    <property type="entry name" value="Och1-like"/>
</dbReference>
<comment type="similarity">
    <text evidence="1">Belongs to the glycosyltransferase 32 family.</text>
</comment>
<comment type="caution">
    <text evidence="3">The sequence shown here is derived from an EMBL/GenBank/DDBJ whole genome shotgun (WGS) entry which is preliminary data.</text>
</comment>
<dbReference type="PANTHER" id="PTHR31834">
    <property type="entry name" value="INITIATION-SPECIFIC ALPHA-1,6-MANNOSYLTRANSFERASE"/>
    <property type="match status" value="1"/>
</dbReference>
<feature type="compositionally biased region" description="Polar residues" evidence="2">
    <location>
        <begin position="1"/>
        <end position="10"/>
    </location>
</feature>
<accession>A0AAN9UR05</accession>
<evidence type="ECO:0000256" key="2">
    <source>
        <dbReference type="SAM" id="MobiDB-lite"/>
    </source>
</evidence>
<dbReference type="Gene3D" id="3.90.550.20">
    <property type="match status" value="1"/>
</dbReference>
<sequence length="287" mass="32948">MESTKLSPFTVTPIPIPEPATDELSTPFQDFPKKIWQSWKDDSESPTDRTVGFPHQWRTVNPEYRYERLTDHNIDTYIQRSFPDISDLFSKVTDSILRADFLRYLVMAKEGGVWADIDVFPHQPISSWIPPRHRNLTNLVIGIENDHHKHPIWPNSPYSVQLAQYAILAKPGHPALLKLIDEVCKNLADLLRHKTPGHHITFEDVMATTGPFAFTKALMEYFTEITGTEYNGDRLDWLQEPVLIGDVLVLPKDSFGWLPHEKTHEKGDPSILVEHLFIGSWRDGHPG</sequence>
<dbReference type="GO" id="GO:0006487">
    <property type="term" value="P:protein N-linked glycosylation"/>
    <property type="evidence" value="ECO:0007669"/>
    <property type="project" value="TreeGrafter"/>
</dbReference>
<dbReference type="PANTHER" id="PTHR31834:SF8">
    <property type="entry name" value="TRANSFERASE, PUTATIVE (AFU_ORTHOLOGUE AFUA_6G14040)-RELATED"/>
    <property type="match status" value="1"/>
</dbReference>
<dbReference type="AlphaFoldDB" id="A0AAN9UR05"/>
<dbReference type="GO" id="GO:0000136">
    <property type="term" value="C:mannan polymerase complex"/>
    <property type="evidence" value="ECO:0007669"/>
    <property type="project" value="TreeGrafter"/>
</dbReference>
<feature type="region of interest" description="Disordered" evidence="2">
    <location>
        <begin position="1"/>
        <end position="23"/>
    </location>
</feature>
<organism evidence="3 4">
    <name type="scientific">Diatrype stigma</name>
    <dbReference type="NCBI Taxonomy" id="117547"/>
    <lineage>
        <taxon>Eukaryota</taxon>
        <taxon>Fungi</taxon>
        <taxon>Dikarya</taxon>
        <taxon>Ascomycota</taxon>
        <taxon>Pezizomycotina</taxon>
        <taxon>Sordariomycetes</taxon>
        <taxon>Xylariomycetidae</taxon>
        <taxon>Xylariales</taxon>
        <taxon>Diatrypaceae</taxon>
        <taxon>Diatrype</taxon>
    </lineage>
</organism>
<gene>
    <name evidence="3" type="ORF">SLS62_004337</name>
</gene>
<proteinExistence type="inferred from homology"/>
<evidence type="ECO:0008006" key="5">
    <source>
        <dbReference type="Google" id="ProtNLM"/>
    </source>
</evidence>
<evidence type="ECO:0000313" key="3">
    <source>
        <dbReference type="EMBL" id="KAK7753714.1"/>
    </source>
</evidence>
<evidence type="ECO:0000256" key="1">
    <source>
        <dbReference type="ARBA" id="ARBA00009003"/>
    </source>
</evidence>
<dbReference type="EMBL" id="JAKJXP020000026">
    <property type="protein sequence ID" value="KAK7753714.1"/>
    <property type="molecule type" value="Genomic_DNA"/>
</dbReference>
<dbReference type="InterPro" id="IPR029044">
    <property type="entry name" value="Nucleotide-diphossugar_trans"/>
</dbReference>